<comment type="caution">
    <text evidence="1">The sequence shown here is derived from an EMBL/GenBank/DDBJ whole genome shotgun (WGS) entry which is preliminary data.</text>
</comment>
<organism evidence="1 2">
    <name type="scientific">Anaerococcus murdochii</name>
    <dbReference type="NCBI Taxonomy" id="411577"/>
    <lineage>
        <taxon>Bacteria</taxon>
        <taxon>Bacillati</taxon>
        <taxon>Bacillota</taxon>
        <taxon>Tissierellia</taxon>
        <taxon>Tissierellales</taxon>
        <taxon>Peptoniphilaceae</taxon>
        <taxon>Anaerococcus</taxon>
    </lineage>
</organism>
<name>A0ABS7SYU1_9FIRM</name>
<evidence type="ECO:0000313" key="2">
    <source>
        <dbReference type="Proteomes" id="UP000734271"/>
    </source>
</evidence>
<evidence type="ECO:0000313" key="1">
    <source>
        <dbReference type="EMBL" id="MBZ2386705.1"/>
    </source>
</evidence>
<dbReference type="RefSeq" id="WP_223419047.1">
    <property type="nucleotide sequence ID" value="NZ_JAIPME010000002.1"/>
</dbReference>
<dbReference type="Proteomes" id="UP000734271">
    <property type="component" value="Unassembled WGS sequence"/>
</dbReference>
<sequence>MKTLQLLKYVTSRLVKGQNIWIGELGDKNFYTDAYNIWILPKTDNIFKDMKRTTMDYCFEENRLNNLELIDNYKILEDEKTKNNGRVVVGSFKNKLFYFDSNSLKYFDNDCKLYKHTANPWYPIYIKNKNDILEGIILPIKLLDERKTRIEKSLGL</sequence>
<dbReference type="EMBL" id="JAIPME010000002">
    <property type="protein sequence ID" value="MBZ2386705.1"/>
    <property type="molecule type" value="Genomic_DNA"/>
</dbReference>
<keyword evidence="2" id="KW-1185">Reference proteome</keyword>
<accession>A0ABS7SYU1</accession>
<protein>
    <submittedName>
        <fullName evidence="1">Uncharacterized protein</fullName>
    </submittedName>
</protein>
<reference evidence="1 2" key="1">
    <citation type="submission" date="2021-08" db="EMBL/GenBank/DDBJ databases">
        <title>FDA dAtabase for Regulatory Grade micrObial Sequences (FDA-ARGOS): Supporting development and validation of Infectious Disease Dx tests.</title>
        <authorList>
            <person name="Sproer C."/>
            <person name="Gronow S."/>
            <person name="Severitt S."/>
            <person name="Schroder I."/>
            <person name="Tallon L."/>
            <person name="Sadzewicz L."/>
            <person name="Zhao X."/>
            <person name="Boylan J."/>
            <person name="Ott S."/>
            <person name="Bowen H."/>
            <person name="Vavikolanu K."/>
            <person name="Hazen T."/>
            <person name="Aluvathingal J."/>
            <person name="Nadendla S."/>
            <person name="Lowell S."/>
            <person name="Myers T."/>
            <person name="Yan Y."/>
            <person name="Sichtig H."/>
        </authorList>
    </citation>
    <scope>NUCLEOTIDE SEQUENCE [LARGE SCALE GENOMIC DNA]</scope>
    <source>
        <strain evidence="1 2">FDAARGOS_1460</strain>
    </source>
</reference>
<proteinExistence type="predicted"/>
<gene>
    <name evidence="1" type="ORF">K8P03_05250</name>
</gene>